<accession>A0A1Q9F6V7</accession>
<proteinExistence type="predicted"/>
<dbReference type="AlphaFoldDB" id="A0A1Q9F6V7"/>
<gene>
    <name evidence="1" type="ORF">AK812_SmicGene367</name>
</gene>
<reference evidence="1 2" key="1">
    <citation type="submission" date="2016-02" db="EMBL/GenBank/DDBJ databases">
        <title>Genome analysis of coral dinoflagellate symbionts highlights evolutionary adaptations to a symbiotic lifestyle.</title>
        <authorList>
            <person name="Aranda M."/>
            <person name="Li Y."/>
            <person name="Liew Y.J."/>
            <person name="Baumgarten S."/>
            <person name="Simakov O."/>
            <person name="Wilson M."/>
            <person name="Piel J."/>
            <person name="Ashoor H."/>
            <person name="Bougouffa S."/>
            <person name="Bajic V.B."/>
            <person name="Ryu T."/>
            <person name="Ravasi T."/>
            <person name="Bayer T."/>
            <person name="Micklem G."/>
            <person name="Kim H."/>
            <person name="Bhak J."/>
            <person name="Lajeunesse T.C."/>
            <person name="Voolstra C.R."/>
        </authorList>
    </citation>
    <scope>NUCLEOTIDE SEQUENCE [LARGE SCALE GENOMIC DNA]</scope>
    <source>
        <strain evidence="1 2">CCMP2467</strain>
    </source>
</reference>
<dbReference type="EMBL" id="LSRX01000004">
    <property type="protein sequence ID" value="OLQ15362.1"/>
    <property type="molecule type" value="Genomic_DNA"/>
</dbReference>
<dbReference type="Proteomes" id="UP000186817">
    <property type="component" value="Unassembled WGS sequence"/>
</dbReference>
<protein>
    <submittedName>
        <fullName evidence="1">Uncharacterized protein</fullName>
    </submittedName>
</protein>
<organism evidence="1 2">
    <name type="scientific">Symbiodinium microadriaticum</name>
    <name type="common">Dinoflagellate</name>
    <name type="synonym">Zooxanthella microadriatica</name>
    <dbReference type="NCBI Taxonomy" id="2951"/>
    <lineage>
        <taxon>Eukaryota</taxon>
        <taxon>Sar</taxon>
        <taxon>Alveolata</taxon>
        <taxon>Dinophyceae</taxon>
        <taxon>Suessiales</taxon>
        <taxon>Symbiodiniaceae</taxon>
        <taxon>Symbiodinium</taxon>
    </lineage>
</organism>
<sequence length="81" mass="8504">MRTSTWDLRAADGNANNAVAVTAGAPGGCGAELWAHRKARASSKAPRLGRPRFRLPARGGPQACFEDPDAALRAAVFVWSA</sequence>
<name>A0A1Q9F6V7_SYMMI</name>
<evidence type="ECO:0000313" key="2">
    <source>
        <dbReference type="Proteomes" id="UP000186817"/>
    </source>
</evidence>
<comment type="caution">
    <text evidence="1">The sequence shown here is derived from an EMBL/GenBank/DDBJ whole genome shotgun (WGS) entry which is preliminary data.</text>
</comment>
<evidence type="ECO:0000313" key="1">
    <source>
        <dbReference type="EMBL" id="OLQ15362.1"/>
    </source>
</evidence>
<keyword evidence="2" id="KW-1185">Reference proteome</keyword>